<dbReference type="PANTHER" id="PTHR12829">
    <property type="entry name" value="N6-ADENOSINE-METHYLTRANSFERASE"/>
    <property type="match status" value="1"/>
</dbReference>
<dbReference type="GO" id="GO:0032259">
    <property type="term" value="P:methylation"/>
    <property type="evidence" value="ECO:0007669"/>
    <property type="project" value="UniProtKB-KW"/>
</dbReference>
<comment type="caution">
    <text evidence="5">The sequence shown here is derived from an EMBL/GenBank/DDBJ whole genome shotgun (WGS) entry which is preliminary data.</text>
</comment>
<dbReference type="Pfam" id="PF05063">
    <property type="entry name" value="MT-A70"/>
    <property type="match status" value="1"/>
</dbReference>
<dbReference type="PANTHER" id="PTHR12829:SF7">
    <property type="entry name" value="N6-ADENOSINE-METHYLTRANSFERASE CATALYTIC SUBUNIT"/>
    <property type="match status" value="1"/>
</dbReference>
<keyword evidence="1 5" id="KW-0489">Methyltransferase</keyword>
<organism evidence="5 6">
    <name type="scientific">Archangium gephyra</name>
    <dbReference type="NCBI Taxonomy" id="48"/>
    <lineage>
        <taxon>Bacteria</taxon>
        <taxon>Pseudomonadati</taxon>
        <taxon>Myxococcota</taxon>
        <taxon>Myxococcia</taxon>
        <taxon>Myxococcales</taxon>
        <taxon>Cystobacterineae</taxon>
        <taxon>Archangiaceae</taxon>
        <taxon>Archangium</taxon>
    </lineage>
</organism>
<protein>
    <submittedName>
        <fullName evidence="5">Methyltransferase</fullName>
    </submittedName>
</protein>
<proteinExistence type="inferred from homology"/>
<evidence type="ECO:0000256" key="1">
    <source>
        <dbReference type="ARBA" id="ARBA00022603"/>
    </source>
</evidence>
<dbReference type="SUPFAM" id="SSF53335">
    <property type="entry name" value="S-adenosyl-L-methionine-dependent methyltransferases"/>
    <property type="match status" value="1"/>
</dbReference>
<evidence type="ECO:0000313" key="6">
    <source>
        <dbReference type="Proteomes" id="UP000249061"/>
    </source>
</evidence>
<evidence type="ECO:0000256" key="4">
    <source>
        <dbReference type="PROSITE-ProRule" id="PRU00489"/>
    </source>
</evidence>
<dbReference type="InterPro" id="IPR029063">
    <property type="entry name" value="SAM-dependent_MTases_sf"/>
</dbReference>
<evidence type="ECO:0000313" key="5">
    <source>
        <dbReference type="EMBL" id="PZR07066.1"/>
    </source>
</evidence>
<keyword evidence="3" id="KW-0949">S-adenosyl-L-methionine</keyword>
<dbReference type="PROSITE" id="PS51143">
    <property type="entry name" value="MT_A70"/>
    <property type="match status" value="1"/>
</dbReference>
<dbReference type="AlphaFoldDB" id="A0A2W5T4H7"/>
<dbReference type="EMBL" id="QFQP01000034">
    <property type="protein sequence ID" value="PZR07066.1"/>
    <property type="molecule type" value="Genomic_DNA"/>
</dbReference>
<evidence type="ECO:0000256" key="2">
    <source>
        <dbReference type="ARBA" id="ARBA00022679"/>
    </source>
</evidence>
<dbReference type="GO" id="GO:0008168">
    <property type="term" value="F:methyltransferase activity"/>
    <property type="evidence" value="ECO:0007669"/>
    <property type="project" value="UniProtKB-KW"/>
</dbReference>
<accession>A0A2W5T4H7</accession>
<keyword evidence="2 5" id="KW-0808">Transferase</keyword>
<gene>
    <name evidence="5" type="ORF">DI536_28840</name>
</gene>
<comment type="similarity">
    <text evidence="4">Belongs to the MT-A70-like family.</text>
</comment>
<name>A0A2W5T4H7_9BACT</name>
<dbReference type="Proteomes" id="UP000249061">
    <property type="component" value="Unassembled WGS sequence"/>
</dbReference>
<sequence length="194" mass="21867">MSNRELFAPTKRFATGMADPPWAERGGGKVKRGADRHYPLMTTDSICALPVHDLFERDAHLYLWVTNNFLPDGLRVMTAWGFRFVTCITWAKVKNGKPQIGLGQYFRGATEQLLFGVRGSVGYRTSERGRHQGCTLVQAERTEHSVKPEVFGRHIEHVSPGPYVELFARRPAPGWDVWGNEVASSLTLTPREAR</sequence>
<dbReference type="InterPro" id="IPR007757">
    <property type="entry name" value="MT-A70-like"/>
</dbReference>
<evidence type="ECO:0000256" key="3">
    <source>
        <dbReference type="ARBA" id="ARBA00022691"/>
    </source>
</evidence>
<reference evidence="5 6" key="1">
    <citation type="submission" date="2017-08" db="EMBL/GenBank/DDBJ databases">
        <title>Infants hospitalized years apart are colonized by the same room-sourced microbial strains.</title>
        <authorList>
            <person name="Brooks B."/>
            <person name="Olm M.R."/>
            <person name="Firek B.A."/>
            <person name="Baker R."/>
            <person name="Thomas B.C."/>
            <person name="Morowitz M.J."/>
            <person name="Banfield J.F."/>
        </authorList>
    </citation>
    <scope>NUCLEOTIDE SEQUENCE [LARGE SCALE GENOMIC DNA]</scope>
    <source>
        <strain evidence="5">S2_003_000_R2_14</strain>
    </source>
</reference>